<dbReference type="Pfam" id="PF02887">
    <property type="entry name" value="PK_C"/>
    <property type="match status" value="1"/>
</dbReference>
<evidence type="ECO:0000256" key="2">
    <source>
        <dbReference type="ARBA" id="ARBA00004997"/>
    </source>
</evidence>
<dbReference type="Gene3D" id="3.20.20.60">
    <property type="entry name" value="Phosphoenolpyruvate-binding domains"/>
    <property type="match status" value="1"/>
</dbReference>
<evidence type="ECO:0000256" key="14">
    <source>
        <dbReference type="ARBA" id="ARBA00023317"/>
    </source>
</evidence>
<evidence type="ECO:0000256" key="8">
    <source>
        <dbReference type="ARBA" id="ARBA00022741"/>
    </source>
</evidence>
<dbReference type="InterPro" id="IPR015813">
    <property type="entry name" value="Pyrv/PenolPyrv_kinase-like_dom"/>
</dbReference>
<dbReference type="InterPro" id="IPR011037">
    <property type="entry name" value="Pyrv_Knase-like_insert_dom_sf"/>
</dbReference>
<evidence type="ECO:0000256" key="1">
    <source>
        <dbReference type="ARBA" id="ARBA00001958"/>
    </source>
</evidence>
<dbReference type="FunFam" id="2.40.33.10:FF:000001">
    <property type="entry name" value="Pyruvate kinase"/>
    <property type="match status" value="1"/>
</dbReference>
<dbReference type="SUPFAM" id="SSF52935">
    <property type="entry name" value="PK C-terminal domain-like"/>
    <property type="match status" value="1"/>
</dbReference>
<evidence type="ECO:0000256" key="7">
    <source>
        <dbReference type="ARBA" id="ARBA00022723"/>
    </source>
</evidence>
<comment type="pathway">
    <text evidence="2 16">Carbohydrate degradation; glycolysis; pyruvate from D-glyceraldehyde 3-phosphate: step 5/5.</text>
</comment>
<name>U2KWL4_9FIRM</name>
<dbReference type="PATRIC" id="fig|411473.3.peg.827"/>
<dbReference type="NCBIfam" id="TIGR01064">
    <property type="entry name" value="pyruv_kin"/>
    <property type="match status" value="1"/>
</dbReference>
<dbReference type="GO" id="GO:0000287">
    <property type="term" value="F:magnesium ion binding"/>
    <property type="evidence" value="ECO:0007669"/>
    <property type="project" value="UniProtKB-UniRule"/>
</dbReference>
<dbReference type="GO" id="GO:0004743">
    <property type="term" value="F:pyruvate kinase activity"/>
    <property type="evidence" value="ECO:0007669"/>
    <property type="project" value="UniProtKB-UniRule"/>
</dbReference>
<dbReference type="SUPFAM" id="SSF51621">
    <property type="entry name" value="Phosphoenolpyruvate/pyruvate domain"/>
    <property type="match status" value="1"/>
</dbReference>
<keyword evidence="10" id="KW-0067">ATP-binding</keyword>
<keyword evidence="13 16" id="KW-0324">Glycolysis</keyword>
<organism evidence="19 20">
    <name type="scientific">Ruminococcus callidus ATCC 27760</name>
    <dbReference type="NCBI Taxonomy" id="411473"/>
    <lineage>
        <taxon>Bacteria</taxon>
        <taxon>Bacillati</taxon>
        <taxon>Bacillota</taxon>
        <taxon>Clostridia</taxon>
        <taxon>Eubacteriales</taxon>
        <taxon>Oscillospiraceae</taxon>
        <taxon>Ruminococcus</taxon>
    </lineage>
</organism>
<feature type="domain" description="Pyruvate kinase C-terminal" evidence="18">
    <location>
        <begin position="362"/>
        <end position="474"/>
    </location>
</feature>
<keyword evidence="14 19" id="KW-0670">Pyruvate</keyword>
<evidence type="ECO:0000256" key="13">
    <source>
        <dbReference type="ARBA" id="ARBA00023152"/>
    </source>
</evidence>
<dbReference type="HOGENOM" id="CLU_015439_0_2_9"/>
<evidence type="ECO:0000259" key="17">
    <source>
        <dbReference type="Pfam" id="PF00224"/>
    </source>
</evidence>
<evidence type="ECO:0000256" key="3">
    <source>
        <dbReference type="ARBA" id="ARBA00008663"/>
    </source>
</evidence>
<dbReference type="PROSITE" id="PS00110">
    <property type="entry name" value="PYRUVATE_KINASE"/>
    <property type="match status" value="1"/>
</dbReference>
<dbReference type="PRINTS" id="PR01050">
    <property type="entry name" value="PYRUVTKNASE"/>
</dbReference>
<evidence type="ECO:0000256" key="5">
    <source>
        <dbReference type="ARBA" id="ARBA00018587"/>
    </source>
</evidence>
<dbReference type="GO" id="GO:0016301">
    <property type="term" value="F:kinase activity"/>
    <property type="evidence" value="ECO:0007669"/>
    <property type="project" value="UniProtKB-KW"/>
</dbReference>
<dbReference type="STRING" id="411473.RUMCAL_01007"/>
<comment type="caution">
    <text evidence="19">The sequence shown here is derived from an EMBL/GenBank/DDBJ whole genome shotgun (WGS) entry which is preliminary data.</text>
</comment>
<keyword evidence="12" id="KW-0630">Potassium</keyword>
<evidence type="ECO:0000259" key="18">
    <source>
        <dbReference type="Pfam" id="PF02887"/>
    </source>
</evidence>
<comment type="cofactor">
    <cofactor evidence="1">
        <name>K(+)</name>
        <dbReference type="ChEBI" id="CHEBI:29103"/>
    </cofactor>
</comment>
<evidence type="ECO:0000256" key="4">
    <source>
        <dbReference type="ARBA" id="ARBA00012142"/>
    </source>
</evidence>
<evidence type="ECO:0000256" key="11">
    <source>
        <dbReference type="ARBA" id="ARBA00022842"/>
    </source>
</evidence>
<gene>
    <name evidence="19" type="ORF">RUMCAL_01007</name>
</gene>
<dbReference type="InterPro" id="IPR018209">
    <property type="entry name" value="Pyrv_Knase_AS"/>
</dbReference>
<dbReference type="eggNOG" id="COG0469">
    <property type="taxonomic scope" value="Bacteria"/>
</dbReference>
<evidence type="ECO:0000256" key="6">
    <source>
        <dbReference type="ARBA" id="ARBA00022679"/>
    </source>
</evidence>
<evidence type="ECO:0000313" key="19">
    <source>
        <dbReference type="EMBL" id="ERJ96677.1"/>
    </source>
</evidence>
<feature type="domain" description="Pyruvate kinase barrel" evidence="17">
    <location>
        <begin position="6"/>
        <end position="329"/>
    </location>
</feature>
<dbReference type="InterPro" id="IPR040442">
    <property type="entry name" value="Pyrv_kinase-like_dom_sf"/>
</dbReference>
<keyword evidence="11 16" id="KW-0460">Magnesium</keyword>
<evidence type="ECO:0000256" key="12">
    <source>
        <dbReference type="ARBA" id="ARBA00022958"/>
    </source>
</evidence>
<keyword evidence="9 16" id="KW-0418">Kinase</keyword>
<dbReference type="GO" id="GO:0030955">
    <property type="term" value="F:potassium ion binding"/>
    <property type="evidence" value="ECO:0007669"/>
    <property type="project" value="UniProtKB-UniRule"/>
</dbReference>
<accession>U2KWL4</accession>
<comment type="similarity">
    <text evidence="3 16">Belongs to the pyruvate kinase family.</text>
</comment>
<dbReference type="InterPro" id="IPR001697">
    <property type="entry name" value="Pyr_Knase"/>
</dbReference>
<dbReference type="EMBL" id="AWVF01000110">
    <property type="protein sequence ID" value="ERJ96677.1"/>
    <property type="molecule type" value="Genomic_DNA"/>
</dbReference>
<protein>
    <recommendedName>
        <fullName evidence="5 15">Pyruvate kinase</fullName>
        <ecNumber evidence="4 15">2.7.1.40</ecNumber>
    </recommendedName>
</protein>
<dbReference type="Pfam" id="PF00224">
    <property type="entry name" value="PK"/>
    <property type="match status" value="1"/>
</dbReference>
<keyword evidence="8" id="KW-0547">Nucleotide-binding</keyword>
<evidence type="ECO:0000256" key="15">
    <source>
        <dbReference type="NCBIfam" id="TIGR01064"/>
    </source>
</evidence>
<dbReference type="SUPFAM" id="SSF50800">
    <property type="entry name" value="PK beta-barrel domain-like"/>
    <property type="match status" value="1"/>
</dbReference>
<dbReference type="Gene3D" id="2.40.33.10">
    <property type="entry name" value="PK beta-barrel domain-like"/>
    <property type="match status" value="1"/>
</dbReference>
<dbReference type="InterPro" id="IPR036918">
    <property type="entry name" value="Pyrv_Knase_C_sf"/>
</dbReference>
<dbReference type="NCBIfam" id="NF004978">
    <property type="entry name" value="PRK06354.1"/>
    <property type="match status" value="1"/>
</dbReference>
<dbReference type="UniPathway" id="UPA00109">
    <property type="reaction ID" value="UER00188"/>
</dbReference>
<evidence type="ECO:0000256" key="16">
    <source>
        <dbReference type="RuleBase" id="RU000504"/>
    </source>
</evidence>
<comment type="catalytic activity">
    <reaction evidence="16">
        <text>pyruvate + ATP = phosphoenolpyruvate + ADP + H(+)</text>
        <dbReference type="Rhea" id="RHEA:18157"/>
        <dbReference type="ChEBI" id="CHEBI:15361"/>
        <dbReference type="ChEBI" id="CHEBI:15378"/>
        <dbReference type="ChEBI" id="CHEBI:30616"/>
        <dbReference type="ChEBI" id="CHEBI:58702"/>
        <dbReference type="ChEBI" id="CHEBI:456216"/>
        <dbReference type="EC" id="2.7.1.40"/>
    </reaction>
</comment>
<dbReference type="GO" id="GO:0005524">
    <property type="term" value="F:ATP binding"/>
    <property type="evidence" value="ECO:0007669"/>
    <property type="project" value="UniProtKB-KW"/>
</dbReference>
<dbReference type="Gene3D" id="3.40.1380.20">
    <property type="entry name" value="Pyruvate kinase, C-terminal domain"/>
    <property type="match status" value="1"/>
</dbReference>
<dbReference type="Proteomes" id="UP000016662">
    <property type="component" value="Unassembled WGS sequence"/>
</dbReference>
<keyword evidence="20" id="KW-1185">Reference proteome</keyword>
<proteinExistence type="inferred from homology"/>
<dbReference type="AlphaFoldDB" id="U2KWL4"/>
<sequence length="477" mass="52270">MRELLMRKTKIVCTIGPATDDDSVMRQVMLSGMNVARFNFSHGDHATHEKRFEQISRLREELGLPIATLMDTRGPEIRLGKFVDDKPVTIETGDTYTLTTDDVLCDDKVGSISFKNLPRDVKPGVHILVNDGVIEMVVEKVTVTTIVCHVIHGGVLSNNKGINVPGVQLSMPYLSESDKNDLEFAAKMGFDFIAASFVRTSADIDYLRKYTQSLGWFDVRIIAKIENVEGVRNIDEILEASDGIMVARGDLGVEIPFEQIPSVQKQLIRKGYQAGKQVITATQMLESMITNPRPTRAEITDVANAIYDGTSAIMLSGETAAGAFPVEVVRTMDLIARTTEDDIDYKGMHSASRTKKNADIANAIAHATVTTAHDLDAAAILTVTMSGVTAREISKYRPCCPIISCTVSERVRRQMNLSWGVYPMLVDEVSNTDSLFDASIHAALRSDLVNKGDIVVITAGAPVGVSNTTNMMKVERI</sequence>
<evidence type="ECO:0000256" key="9">
    <source>
        <dbReference type="ARBA" id="ARBA00022777"/>
    </source>
</evidence>
<evidence type="ECO:0000313" key="20">
    <source>
        <dbReference type="Proteomes" id="UP000016662"/>
    </source>
</evidence>
<keyword evidence="7" id="KW-0479">Metal-binding</keyword>
<evidence type="ECO:0000256" key="10">
    <source>
        <dbReference type="ARBA" id="ARBA00022840"/>
    </source>
</evidence>
<dbReference type="InterPro" id="IPR015793">
    <property type="entry name" value="Pyrv_Knase_brl"/>
</dbReference>
<reference evidence="19 20" key="1">
    <citation type="submission" date="2013-07" db="EMBL/GenBank/DDBJ databases">
        <authorList>
            <person name="Weinstock G."/>
            <person name="Sodergren E."/>
            <person name="Wylie T."/>
            <person name="Fulton L."/>
            <person name="Fulton R."/>
            <person name="Fronick C."/>
            <person name="O'Laughlin M."/>
            <person name="Godfrey J."/>
            <person name="Miner T."/>
            <person name="Herter B."/>
            <person name="Appelbaum E."/>
            <person name="Cordes M."/>
            <person name="Lek S."/>
            <person name="Wollam A."/>
            <person name="Pepin K.H."/>
            <person name="Palsikar V.B."/>
            <person name="Mitreva M."/>
            <person name="Wilson R.K."/>
        </authorList>
    </citation>
    <scope>NUCLEOTIDE SEQUENCE [LARGE SCALE GENOMIC DNA]</scope>
    <source>
        <strain evidence="19 20">ATCC 27760</strain>
    </source>
</reference>
<dbReference type="InterPro" id="IPR015795">
    <property type="entry name" value="Pyrv_Knase_C"/>
</dbReference>
<dbReference type="PANTHER" id="PTHR11817">
    <property type="entry name" value="PYRUVATE KINASE"/>
    <property type="match status" value="1"/>
</dbReference>
<dbReference type="InterPro" id="IPR015806">
    <property type="entry name" value="Pyrv_Knase_insert_dom_sf"/>
</dbReference>
<keyword evidence="6 16" id="KW-0808">Transferase</keyword>
<dbReference type="EC" id="2.7.1.40" evidence="4 15"/>
<dbReference type="NCBIfam" id="NF004491">
    <property type="entry name" value="PRK05826.1"/>
    <property type="match status" value="1"/>
</dbReference>